<sequence>MPLVYSAFVPHPPIVVPEIGRGEEAQCSATLEAYREISKNLVEARIETVLLISPHATLLRKGVTLLEEDVICGDFASFGAPQVKLSFLGHRQLTEALASELPEAILHSEKLDHGALVPLYFLMEAGWQGNLVLMSMPMEYPERYGQEIAHTLKVFPERIALIASGDLSHRLKKEGPYGLHPSGPQFDRLIVNSLSGDPSQIQHIPEEMAEEAGECGWRSLRLALAVQEGMPRVLSYEGPFGVGYLVTELYHASPLPPWARLCLETYLKLGNTLGLTPPTEPEFQLRRACFVTLKKDGELRGCIGTTEPWRENLAQEIEHNAIAAGTEDPRFWPVEKDELASLTFSVDVLGEMEKIQSFKELDPWRYGVVVRGRGRTGLLLPHLEGINTAEEQVSIAKQKAGLGLEEPIEMWRFEVFRTFE</sequence>
<dbReference type="EMBL" id="MLBF01000017">
    <property type="protein sequence ID" value="OLN31555.1"/>
    <property type="molecule type" value="Genomic_DNA"/>
</dbReference>
<dbReference type="PROSITE" id="PS51112">
    <property type="entry name" value="AMMECR1"/>
    <property type="match status" value="1"/>
</dbReference>
<dbReference type="CDD" id="cd07951">
    <property type="entry name" value="ED_3B_N_AMMECR1"/>
    <property type="match status" value="1"/>
</dbReference>
<keyword evidence="3" id="KW-1185">Reference proteome</keyword>
<proteinExistence type="predicted"/>
<dbReference type="PANTHER" id="PTHR13016:SF0">
    <property type="entry name" value="AMME SYNDROME CANDIDATE GENE 1 PROTEIN"/>
    <property type="match status" value="1"/>
</dbReference>
<dbReference type="PANTHER" id="PTHR13016">
    <property type="entry name" value="AMMECR1 HOMOLOG"/>
    <property type="match status" value="1"/>
</dbReference>
<dbReference type="AlphaFoldDB" id="A0A1Q8QW51"/>
<evidence type="ECO:0000259" key="1">
    <source>
        <dbReference type="PROSITE" id="PS51112"/>
    </source>
</evidence>
<reference evidence="2 3" key="1">
    <citation type="submission" date="2016-09" db="EMBL/GenBank/DDBJ databases">
        <title>Complete genome of Desulfosporosinus sp. OL.</title>
        <authorList>
            <person name="Mardanov A."/>
            <person name="Beletsky A."/>
            <person name="Panova A."/>
            <person name="Karnachuk O."/>
            <person name="Ravin N."/>
        </authorList>
    </citation>
    <scope>NUCLEOTIDE SEQUENCE [LARGE SCALE GENOMIC DNA]</scope>
    <source>
        <strain evidence="2 3">OL</strain>
    </source>
</reference>
<dbReference type="GO" id="GO:0008198">
    <property type="term" value="F:ferrous iron binding"/>
    <property type="evidence" value="ECO:0007669"/>
    <property type="project" value="InterPro"/>
</dbReference>
<dbReference type="NCBIfam" id="TIGR04335">
    <property type="entry name" value="AmmeMemoSam_A"/>
    <property type="match status" value="1"/>
</dbReference>
<dbReference type="InterPro" id="IPR027623">
    <property type="entry name" value="AmmeMemoSam_A"/>
</dbReference>
<dbReference type="Proteomes" id="UP000186102">
    <property type="component" value="Unassembled WGS sequence"/>
</dbReference>
<gene>
    <name evidence="2" type="ORF">DSOL_2580</name>
</gene>
<dbReference type="SUPFAM" id="SSF53213">
    <property type="entry name" value="LigB-like"/>
    <property type="match status" value="1"/>
</dbReference>
<dbReference type="OrthoDB" id="159752at2"/>
<dbReference type="Gene3D" id="3.30.700.20">
    <property type="entry name" value="Hypothetical protein ph0010, domain 1"/>
    <property type="match status" value="1"/>
</dbReference>
<dbReference type="Gene3D" id="3.40.830.10">
    <property type="entry name" value="LigB-like"/>
    <property type="match status" value="1"/>
</dbReference>
<organism evidence="2 3">
    <name type="scientific">Desulfosporosinus metallidurans</name>
    <dbReference type="NCBI Taxonomy" id="1888891"/>
    <lineage>
        <taxon>Bacteria</taxon>
        <taxon>Bacillati</taxon>
        <taxon>Bacillota</taxon>
        <taxon>Clostridia</taxon>
        <taxon>Eubacteriales</taxon>
        <taxon>Desulfitobacteriaceae</taxon>
        <taxon>Desulfosporosinus</taxon>
    </lineage>
</organism>
<dbReference type="GO" id="GO:0016702">
    <property type="term" value="F:oxidoreductase activity, acting on single donors with incorporation of molecular oxygen, incorporation of two atoms of oxygen"/>
    <property type="evidence" value="ECO:0007669"/>
    <property type="project" value="UniProtKB-ARBA"/>
</dbReference>
<dbReference type="SUPFAM" id="SSF143447">
    <property type="entry name" value="AMMECR1-like"/>
    <property type="match status" value="1"/>
</dbReference>
<dbReference type="Gene3D" id="3.30.1490.150">
    <property type="entry name" value="Hypothetical protein ph0010, domain 2"/>
    <property type="match status" value="1"/>
</dbReference>
<evidence type="ECO:0000313" key="3">
    <source>
        <dbReference type="Proteomes" id="UP000186102"/>
    </source>
</evidence>
<dbReference type="Pfam" id="PF01871">
    <property type="entry name" value="AMMECR1"/>
    <property type="match status" value="1"/>
</dbReference>
<feature type="domain" description="AMMECR1" evidence="1">
    <location>
        <begin position="250"/>
        <end position="420"/>
    </location>
</feature>
<comment type="caution">
    <text evidence="2">The sequence shown here is derived from an EMBL/GenBank/DDBJ whole genome shotgun (WGS) entry which is preliminary data.</text>
</comment>
<dbReference type="Pfam" id="PF02900">
    <property type="entry name" value="LigB"/>
    <property type="match status" value="1"/>
</dbReference>
<dbReference type="InterPro" id="IPR036071">
    <property type="entry name" value="AMMECR1_dom_sf"/>
</dbReference>
<dbReference type="STRING" id="1888891.DSOL_2580"/>
<evidence type="ECO:0000313" key="2">
    <source>
        <dbReference type="EMBL" id="OLN31555.1"/>
    </source>
</evidence>
<dbReference type="InterPro" id="IPR023473">
    <property type="entry name" value="AMMECR1"/>
</dbReference>
<dbReference type="InterPro" id="IPR027485">
    <property type="entry name" value="AMMECR1_N"/>
</dbReference>
<accession>A0A1Q8QW51</accession>
<dbReference type="InterPro" id="IPR004183">
    <property type="entry name" value="Xdiol_dOase_suB"/>
</dbReference>
<dbReference type="RefSeq" id="WP_075365171.1">
    <property type="nucleotide sequence ID" value="NZ_MLBF01000017.1"/>
</dbReference>
<name>A0A1Q8QW51_9FIRM</name>
<protein>
    <submittedName>
        <fullName evidence="2">Putative ACR</fullName>
    </submittedName>
</protein>
<dbReference type="InterPro" id="IPR002733">
    <property type="entry name" value="AMMECR1_domain"/>
</dbReference>